<sequence>MYHLDNTSGVPEMPEPKETQSISTRWFGESQEQGGISWPGADWFNIVQAELLAILELVEDTPDKTKYNQIATAIKNFSGGNIDLVWSTLKIEGARRSGLTWGGTTEDGIKSITPFMFGGQGNSPDIDNTDAVLNAVAVAKELSYGIDLRGGPWRISKTIDLTGIRHIITDFSGRFLLDPENFSYLHDARFAVTFGNPDTRWSDDRAVNVCVNGLLQIQCDSRNSLSNGIFIKGALITIEAMRATGFNGHGIFLGSVWDSAFKSVSVELCGNIASYAFQISAFGDTSNCLWIGRLQVERAYHKQMGINVIRSEIHTIHAERLMILTTDDGTTLSPSGLTYQNSNLLLSNSVLGQVVLDAMSSDDAGTVSITPAVTLNLYASFASALSMNTSIVSSTYGDYAAITASSFRGYYNHGQPITICNSRMSYSDGSGVCRMVNGVLFNCTIDKLIPHYGTNGLTVISSTIISDFDIAADTVNNITFYSCMFNGAVKRTQSPAGKPVTFIDCNLAQLNSYYQHKADFRGGYIAQVNLASRAFVNLSGVRGAIFSYVEGGDRGFTTNDCIFDSVTRWGPPTHGSFPACVRTQRLGNMNMVDNKVVTTVVEYINTANNGVSFAPLLTYTPTS</sequence>
<evidence type="ECO:0000313" key="2">
    <source>
        <dbReference type="Proteomes" id="UP000220639"/>
    </source>
</evidence>
<accession>A0A285AUP2</accession>
<reference evidence="2" key="1">
    <citation type="submission" date="2017-08" db="EMBL/GenBank/DDBJ databases">
        <authorList>
            <person name="Brisse S."/>
        </authorList>
    </citation>
    <scope>NUCLEOTIDE SEQUENCE [LARGE SCALE GENOMIC DNA]</scope>
    <source>
        <strain evidence="2">06D021</strain>
    </source>
</reference>
<proteinExistence type="predicted"/>
<dbReference type="AlphaFoldDB" id="A0A285AUP2"/>
<dbReference type="EMBL" id="FZTC01000001">
    <property type="protein sequence ID" value="SNU32382.1"/>
    <property type="molecule type" value="Genomic_DNA"/>
</dbReference>
<evidence type="ECO:0008006" key="3">
    <source>
        <dbReference type="Google" id="ProtNLM"/>
    </source>
</evidence>
<dbReference type="Proteomes" id="UP000220639">
    <property type="component" value="Unassembled WGS sequence"/>
</dbReference>
<gene>
    <name evidence="1" type="ORF">KOSB73_10004</name>
</gene>
<organism evidence="1 2">
    <name type="scientific">Klebsiella grimontii</name>
    <dbReference type="NCBI Taxonomy" id="2058152"/>
    <lineage>
        <taxon>Bacteria</taxon>
        <taxon>Pseudomonadati</taxon>
        <taxon>Pseudomonadota</taxon>
        <taxon>Gammaproteobacteria</taxon>
        <taxon>Enterobacterales</taxon>
        <taxon>Enterobacteriaceae</taxon>
        <taxon>Klebsiella/Raoultella group</taxon>
        <taxon>Klebsiella</taxon>
    </lineage>
</organism>
<name>A0A285AUP2_9ENTR</name>
<evidence type="ECO:0000313" key="1">
    <source>
        <dbReference type="EMBL" id="SNU32382.1"/>
    </source>
</evidence>
<protein>
    <recommendedName>
        <fullName evidence="3">Pectate lyase superfamily protein domain-containing protein</fullName>
    </recommendedName>
</protein>
<dbReference type="RefSeq" id="WP_064365526.1">
    <property type="nucleotide sequence ID" value="NZ_CABHHR010000022.1"/>
</dbReference>